<dbReference type="SMART" id="SM00530">
    <property type="entry name" value="HTH_XRE"/>
    <property type="match status" value="1"/>
</dbReference>
<evidence type="ECO:0000259" key="1">
    <source>
        <dbReference type="PROSITE" id="PS50943"/>
    </source>
</evidence>
<dbReference type="InterPro" id="IPR001387">
    <property type="entry name" value="Cro/C1-type_HTH"/>
</dbReference>
<dbReference type="EMBL" id="PKLL01000009">
    <property type="protein sequence ID" value="RZE26025.1"/>
    <property type="molecule type" value="Genomic_DNA"/>
</dbReference>
<dbReference type="Proteomes" id="UP000292693">
    <property type="component" value="Unassembled WGS sequence"/>
</dbReference>
<feature type="domain" description="HTH cro/C1-type" evidence="1">
    <location>
        <begin position="21"/>
        <end position="75"/>
    </location>
</feature>
<evidence type="ECO:0000313" key="2">
    <source>
        <dbReference type="EMBL" id="RZE26025.1"/>
    </source>
</evidence>
<dbReference type="GeneID" id="97267074"/>
<dbReference type="PROSITE" id="PS50943">
    <property type="entry name" value="HTH_CROC1"/>
    <property type="match status" value="1"/>
</dbReference>
<evidence type="ECO:0000313" key="4">
    <source>
        <dbReference type="Proteomes" id="UP000292095"/>
    </source>
</evidence>
<proteinExistence type="predicted"/>
<dbReference type="AlphaFoldDB" id="A0A126Y147"/>
<dbReference type="InterPro" id="IPR043917">
    <property type="entry name" value="DUF5753"/>
</dbReference>
<protein>
    <submittedName>
        <fullName evidence="2">XRE family transcriptional regulator</fullName>
    </submittedName>
</protein>
<organism evidence="2 5">
    <name type="scientific">Streptomyces albidoflavus</name>
    <dbReference type="NCBI Taxonomy" id="1886"/>
    <lineage>
        <taxon>Bacteria</taxon>
        <taxon>Bacillati</taxon>
        <taxon>Actinomycetota</taxon>
        <taxon>Actinomycetes</taxon>
        <taxon>Kitasatosporales</taxon>
        <taxon>Streptomycetaceae</taxon>
        <taxon>Streptomyces</taxon>
        <taxon>Streptomyces albidoflavus group</taxon>
    </lineage>
</organism>
<comment type="caution">
    <text evidence="2">The sequence shown here is derived from an EMBL/GenBank/DDBJ whole genome shotgun (WGS) entry which is preliminary data.</text>
</comment>
<name>A0A126Y147_9ACTN</name>
<evidence type="ECO:0000313" key="5">
    <source>
        <dbReference type="Proteomes" id="UP000292693"/>
    </source>
</evidence>
<dbReference type="SUPFAM" id="SSF47413">
    <property type="entry name" value="lambda repressor-like DNA-binding domains"/>
    <property type="match status" value="1"/>
</dbReference>
<dbReference type="InterPro" id="IPR010982">
    <property type="entry name" value="Lambda_DNA-bd_dom_sf"/>
</dbReference>
<dbReference type="CDD" id="cd00093">
    <property type="entry name" value="HTH_XRE"/>
    <property type="match status" value="1"/>
</dbReference>
<gene>
    <name evidence="3" type="ORF">C0Q91_07455</name>
    <name evidence="2" type="ORF">C0Q92_07345</name>
</gene>
<dbReference type="RefSeq" id="WP_008414952.1">
    <property type="nucleotide sequence ID" value="NC_020990.1"/>
</dbReference>
<reference evidence="4 5" key="1">
    <citation type="submission" date="2017-12" db="EMBL/GenBank/DDBJ databases">
        <title>Population genomics insights into the ecological differentiation and adaptive evolution in streptomycetes.</title>
        <authorList>
            <person name="Li Y."/>
            <person name="Huang Y."/>
        </authorList>
    </citation>
    <scope>NUCLEOTIDE SEQUENCE [LARGE SCALE GENOMIC DNA]</scope>
    <source>
        <strain evidence="3 4">FXJ.2339</strain>
        <strain evidence="2 5">NBRC 100770</strain>
    </source>
</reference>
<dbReference type="Pfam" id="PF13560">
    <property type="entry name" value="HTH_31"/>
    <property type="match status" value="1"/>
</dbReference>
<evidence type="ECO:0000313" key="3">
    <source>
        <dbReference type="EMBL" id="RZE42981.1"/>
    </source>
</evidence>
<sequence>MQQRKKSSKKVTSWEVLGKQLAEFRRVAGLTQGQLADLARVGEDTVSSVEQGRRRLQADLAERLDEILETKRALSTAVSTIPRHERYPLFAQDFIEHERNAITLLSYQSHVIPGLLQTPEYARTVFENAYPPLGTQELEEAVQARIDRKEILSREKPPLMSFIIEECVLQRHLGAPEAMKRQIQHLRECAGLPFLSLQVMPTETDAHAGLAGALVLLETPDHDHLAYIEGQHKGFMVDDLGEVSMYQQKYGMLRAQALTPQRTKVLLDTLLGVT</sequence>
<dbReference type="Pfam" id="PF19054">
    <property type="entry name" value="DUF5753"/>
    <property type="match status" value="1"/>
</dbReference>
<dbReference type="EMBL" id="PKLK01000008">
    <property type="protein sequence ID" value="RZE42981.1"/>
    <property type="molecule type" value="Genomic_DNA"/>
</dbReference>
<dbReference type="Proteomes" id="UP000292095">
    <property type="component" value="Unassembled WGS sequence"/>
</dbReference>
<dbReference type="GO" id="GO:0003677">
    <property type="term" value="F:DNA binding"/>
    <property type="evidence" value="ECO:0007669"/>
    <property type="project" value="InterPro"/>
</dbReference>
<dbReference type="Gene3D" id="1.10.260.40">
    <property type="entry name" value="lambda repressor-like DNA-binding domains"/>
    <property type="match status" value="1"/>
</dbReference>
<accession>A0A126Y147</accession>
<dbReference type="KEGG" id="salb:XNR_1294"/>